<dbReference type="InterPro" id="IPR011989">
    <property type="entry name" value="ARM-like"/>
</dbReference>
<dbReference type="RefSeq" id="WP_301131519.1">
    <property type="nucleotide sequence ID" value="NZ_JAUHPW010000002.1"/>
</dbReference>
<evidence type="ECO:0000313" key="1">
    <source>
        <dbReference type="EMBL" id="MDN4475055.1"/>
    </source>
</evidence>
<dbReference type="Gene3D" id="1.25.10.10">
    <property type="entry name" value="Leucine-rich Repeat Variant"/>
    <property type="match status" value="1"/>
</dbReference>
<protein>
    <recommendedName>
        <fullName evidence="3">Leucine rich repeat variant</fullName>
    </recommendedName>
</protein>
<name>A0ABT8G7D4_9MICO</name>
<dbReference type="Pfam" id="PF01816">
    <property type="entry name" value="LRV"/>
    <property type="match status" value="1"/>
</dbReference>
<evidence type="ECO:0000313" key="2">
    <source>
        <dbReference type="Proteomes" id="UP001172728"/>
    </source>
</evidence>
<keyword evidence="2" id="KW-1185">Reference proteome</keyword>
<reference evidence="1" key="1">
    <citation type="submission" date="2023-06" db="EMBL/GenBank/DDBJ databases">
        <title>Sysu t00192.</title>
        <authorList>
            <person name="Gao L."/>
            <person name="Fang B.-Z."/>
            <person name="Li W.-J."/>
        </authorList>
    </citation>
    <scope>NUCLEOTIDE SEQUENCE</scope>
    <source>
        <strain evidence="1">SYSU T00192</strain>
    </source>
</reference>
<dbReference type="Proteomes" id="UP001172728">
    <property type="component" value="Unassembled WGS sequence"/>
</dbReference>
<accession>A0ABT8G7D4</accession>
<organism evidence="1 2">
    <name type="scientific">Demequina litoralis</name>
    <dbReference type="NCBI Taxonomy" id="3051660"/>
    <lineage>
        <taxon>Bacteria</taxon>
        <taxon>Bacillati</taxon>
        <taxon>Actinomycetota</taxon>
        <taxon>Actinomycetes</taxon>
        <taxon>Micrococcales</taxon>
        <taxon>Demequinaceae</taxon>
        <taxon>Demequina</taxon>
    </lineage>
</organism>
<proteinExistence type="predicted"/>
<dbReference type="InterPro" id="IPR004830">
    <property type="entry name" value="LRR_variant"/>
</dbReference>
<evidence type="ECO:0008006" key="3">
    <source>
        <dbReference type="Google" id="ProtNLM"/>
    </source>
</evidence>
<sequence>MARALDPEISGSELLPLAVHRDPQVRAAVAARSDCPMGALVSLGHDANLDVLSALLGNARTPSSVVRRLADHRDPRISGLAVQRLRNAFR</sequence>
<dbReference type="EMBL" id="JAUHPW010000002">
    <property type="protein sequence ID" value="MDN4475055.1"/>
    <property type="molecule type" value="Genomic_DNA"/>
</dbReference>
<comment type="caution">
    <text evidence="1">The sequence shown here is derived from an EMBL/GenBank/DDBJ whole genome shotgun (WGS) entry which is preliminary data.</text>
</comment>
<gene>
    <name evidence="1" type="ORF">QQX09_04185</name>
</gene>